<organism evidence="3 4">
    <name type="scientific">Agaricus bisporus var. burnettii</name>
    <dbReference type="NCBI Taxonomy" id="192524"/>
    <lineage>
        <taxon>Eukaryota</taxon>
        <taxon>Fungi</taxon>
        <taxon>Dikarya</taxon>
        <taxon>Basidiomycota</taxon>
        <taxon>Agaricomycotina</taxon>
        <taxon>Agaricomycetes</taxon>
        <taxon>Agaricomycetidae</taxon>
        <taxon>Agaricales</taxon>
        <taxon>Agaricineae</taxon>
        <taxon>Agaricaceae</taxon>
        <taxon>Agaricus</taxon>
    </lineage>
</organism>
<evidence type="ECO:0000313" key="3">
    <source>
        <dbReference type="EMBL" id="KAF7767992.1"/>
    </source>
</evidence>
<reference evidence="3 4" key="1">
    <citation type="journal article" name="Sci. Rep.">
        <title>Telomere-to-telomere assembled and centromere annotated genomes of the two main subspecies of the button mushroom Agaricus bisporus reveal especially polymorphic chromosome ends.</title>
        <authorList>
            <person name="Sonnenberg A.S.M."/>
            <person name="Sedaghat-Telgerd N."/>
            <person name="Lavrijssen B."/>
            <person name="Ohm R.A."/>
            <person name="Hendrickx P.M."/>
            <person name="Scholtmeijer K."/>
            <person name="Baars J.J.P."/>
            <person name="van Peer A."/>
        </authorList>
    </citation>
    <scope>NUCLEOTIDE SEQUENCE [LARGE SCALE GENOMIC DNA]</scope>
    <source>
        <strain evidence="3 4">H119_p4</strain>
    </source>
</reference>
<name>A0A8H7EZ28_AGABI</name>
<dbReference type="InterPro" id="IPR027948">
    <property type="entry name" value="DUF4436"/>
</dbReference>
<evidence type="ECO:0000256" key="2">
    <source>
        <dbReference type="SAM" id="Phobius"/>
    </source>
</evidence>
<dbReference type="Pfam" id="PF14494">
    <property type="entry name" value="DUF4436"/>
    <property type="match status" value="1"/>
</dbReference>
<feature type="transmembrane region" description="Helical" evidence="2">
    <location>
        <begin position="314"/>
        <end position="334"/>
    </location>
</feature>
<protein>
    <submittedName>
        <fullName evidence="3">Uncharacterized protein</fullName>
    </submittedName>
</protein>
<dbReference type="AlphaFoldDB" id="A0A8H7EZ28"/>
<keyword evidence="2" id="KW-1133">Transmembrane helix</keyword>
<evidence type="ECO:0000313" key="4">
    <source>
        <dbReference type="Proteomes" id="UP000629468"/>
    </source>
</evidence>
<comment type="caution">
    <text evidence="3">The sequence shown here is derived from an EMBL/GenBank/DDBJ whole genome shotgun (WGS) entry which is preliminary data.</text>
</comment>
<dbReference type="Proteomes" id="UP000629468">
    <property type="component" value="Unassembled WGS sequence"/>
</dbReference>
<gene>
    <name evidence="3" type="ORF">Agabi119p4_7235</name>
</gene>
<feature type="transmembrane region" description="Helical" evidence="2">
    <location>
        <begin position="383"/>
        <end position="403"/>
    </location>
</feature>
<sequence length="544" mass="60050">MAIPRMVCIPLPYAESQPRLYGTTMTLRFNMPSSFRVPALHRSRRSAHRLRSFHLSPTEAATSFKRVDPQASMGGTNPLPPERTKLQPNFVVPLSGSTIVTLAIIASIFFVISVSLAFLGAHIEDPYYKDSLDKVAETSPGIVLFGESVDVDVDEPSITIRWSILACGQDFVLPESTGVHGSNVCGLPSSTLKIFVDNADEPAAIYDPSTIPVHKKTGHRRSIQNLVQFDSDHVLDVHNARLYPFDSYLLTSTLRAVDFSNTSVPIQKLTTVDIMSSFDIGTADVESFSNATDGTIHPSRDIDIHVGRPGSARFFALFLFAISWVLTHITVGHVILARRVSGMKPLFKHLISSGAILVLLPQLRNSMPDAPGLDGVLIDTIGYFPQMIITSIAVVILLLILAVREFDIIGIQAETRQKQLARTLPSPSPSPAPSYSTPSRNSMRRFTGTKDSDSTCSFVNHSRPPPSPSRNSTPDEIEKWEKDRMAKYLTGQFVFPPIQRTFAHRPQASSQATAKPSMFHRRLNTMTRLMEAGQVPRSHCLHED</sequence>
<keyword evidence="2" id="KW-0472">Membrane</keyword>
<feature type="region of interest" description="Disordered" evidence="1">
    <location>
        <begin position="420"/>
        <end position="475"/>
    </location>
</feature>
<evidence type="ECO:0000256" key="1">
    <source>
        <dbReference type="SAM" id="MobiDB-lite"/>
    </source>
</evidence>
<dbReference type="EMBL" id="JABXXO010000010">
    <property type="protein sequence ID" value="KAF7767992.1"/>
    <property type="molecule type" value="Genomic_DNA"/>
</dbReference>
<accession>A0A8H7EZ28</accession>
<keyword evidence="2" id="KW-0812">Transmembrane</keyword>
<feature type="transmembrane region" description="Helical" evidence="2">
    <location>
        <begin position="90"/>
        <end position="119"/>
    </location>
</feature>
<proteinExistence type="predicted"/>